<dbReference type="PANTHER" id="PTHR15615:SF27">
    <property type="entry name" value="PHO85 CYCLIN CLG1"/>
    <property type="match status" value="1"/>
</dbReference>
<feature type="region of interest" description="Disordered" evidence="1">
    <location>
        <begin position="339"/>
        <end position="365"/>
    </location>
</feature>
<feature type="compositionally biased region" description="Basic residues" evidence="1">
    <location>
        <begin position="286"/>
        <end position="302"/>
    </location>
</feature>
<evidence type="ECO:0000256" key="2">
    <source>
        <dbReference type="SAM" id="Phobius"/>
    </source>
</evidence>
<reference evidence="3 4" key="1">
    <citation type="submission" date="2023-09" db="EMBL/GenBank/DDBJ databases">
        <title>Pangenome analysis of Batrachochytrium dendrobatidis and related Chytrids.</title>
        <authorList>
            <person name="Yacoub M.N."/>
            <person name="Stajich J.E."/>
            <person name="James T.Y."/>
        </authorList>
    </citation>
    <scope>NUCLEOTIDE SEQUENCE [LARGE SCALE GENOMIC DNA]</scope>
    <source>
        <strain evidence="3 4">JEL0888</strain>
    </source>
</reference>
<feature type="transmembrane region" description="Helical" evidence="2">
    <location>
        <begin position="55"/>
        <end position="79"/>
    </location>
</feature>
<evidence type="ECO:0000313" key="3">
    <source>
        <dbReference type="EMBL" id="KAL2917117.1"/>
    </source>
</evidence>
<protein>
    <recommendedName>
        <fullName evidence="5">Cyclin N-terminal domain-containing protein</fullName>
    </recommendedName>
</protein>
<dbReference type="EMBL" id="JADGIZ020000012">
    <property type="protein sequence ID" value="KAL2917117.1"/>
    <property type="molecule type" value="Genomic_DNA"/>
</dbReference>
<dbReference type="InterPro" id="IPR013922">
    <property type="entry name" value="Cyclin_PHO80-like"/>
</dbReference>
<organism evidence="3 4">
    <name type="scientific">Polyrhizophydium stewartii</name>
    <dbReference type="NCBI Taxonomy" id="2732419"/>
    <lineage>
        <taxon>Eukaryota</taxon>
        <taxon>Fungi</taxon>
        <taxon>Fungi incertae sedis</taxon>
        <taxon>Chytridiomycota</taxon>
        <taxon>Chytridiomycota incertae sedis</taxon>
        <taxon>Chytridiomycetes</taxon>
        <taxon>Rhizophydiales</taxon>
        <taxon>Rhizophydiales incertae sedis</taxon>
        <taxon>Polyrhizophydium</taxon>
    </lineage>
</organism>
<proteinExistence type="predicted"/>
<dbReference type="Proteomes" id="UP001527925">
    <property type="component" value="Unassembled WGS sequence"/>
</dbReference>
<feature type="region of interest" description="Disordered" evidence="1">
    <location>
        <begin position="172"/>
        <end position="197"/>
    </location>
</feature>
<feature type="compositionally biased region" description="Low complexity" evidence="1">
    <location>
        <begin position="342"/>
        <end position="357"/>
    </location>
</feature>
<gene>
    <name evidence="3" type="ORF">HK105_203181</name>
</gene>
<keyword evidence="2" id="KW-0812">Transmembrane</keyword>
<dbReference type="Gene3D" id="1.10.472.10">
    <property type="entry name" value="Cyclin-like"/>
    <property type="match status" value="1"/>
</dbReference>
<dbReference type="PRINTS" id="PR01217">
    <property type="entry name" value="PRICHEXTENSN"/>
</dbReference>
<keyword evidence="4" id="KW-1185">Reference proteome</keyword>
<name>A0ABR4NC90_9FUNG</name>
<keyword evidence="2" id="KW-0472">Membrane</keyword>
<evidence type="ECO:0008006" key="5">
    <source>
        <dbReference type="Google" id="ProtNLM"/>
    </source>
</evidence>
<feature type="compositionally biased region" description="Pro residues" evidence="1">
    <location>
        <begin position="174"/>
        <end position="197"/>
    </location>
</feature>
<feature type="region of interest" description="Disordered" evidence="1">
    <location>
        <begin position="268"/>
        <end position="324"/>
    </location>
</feature>
<comment type="caution">
    <text evidence="3">The sequence shown here is derived from an EMBL/GenBank/DDBJ whole genome shotgun (WGS) entry which is preliminary data.</text>
</comment>
<dbReference type="PANTHER" id="PTHR15615">
    <property type="match status" value="1"/>
</dbReference>
<evidence type="ECO:0000313" key="4">
    <source>
        <dbReference type="Proteomes" id="UP001527925"/>
    </source>
</evidence>
<evidence type="ECO:0000256" key="1">
    <source>
        <dbReference type="SAM" id="MobiDB-lite"/>
    </source>
</evidence>
<sequence>MNMDPRTPQATARPDFARFATALVLALLRPRGPAAAGAAPPPASGDIDAAASGRTAAAIGAILAAAAPVVPLPTVLVALKLIQRVVARRVRTPARGAEAHMFLVALVVAQKTCDDAAVPMRFWSQVSGLPPAALAAMERQFLASLHFATHVSPASYRAWVLHVHSLARAAETPVPTPAPTPATLPPMQLPPPPPPQQPPVLPMPAPPQLFPHAAPCYPPPSSHPAAAILRPITGPAPPLPRLAEPVALASQRPLAPAAARLALLEPPLQLDPPRCDPTASRLPASYHHHHPSVAAPGRKRRCSDRDMPLGQSQAPPPKPHAPQPVDLYARSDLLAVPGAAVGSPESSLGSLEPLTPQSLPPPVPSLSAVHTPASVFGYAVLPQHVATPSKRPRLEPAVMG</sequence>
<accession>A0ABR4NC90</accession>
<keyword evidence="2" id="KW-1133">Transmembrane helix</keyword>
<dbReference type="CDD" id="cd20557">
    <property type="entry name" value="CYCLIN_ScPCL1-like"/>
    <property type="match status" value="1"/>
</dbReference>